<dbReference type="Pfam" id="PF10722">
    <property type="entry name" value="YbjN"/>
    <property type="match status" value="1"/>
</dbReference>
<keyword evidence="2" id="KW-1185">Reference proteome</keyword>
<name>A0A173XQW9_9FIRM</name>
<dbReference type="RefSeq" id="WP_055160743.1">
    <property type="nucleotide sequence ID" value="NZ_CABIWZ010000002.1"/>
</dbReference>
<sequence>MNKKAEEFKAYVEKTRPLAFTIEEIPDDHYETVAFRSFAEVRGNRLPLVVILDTSIYAMIRILVVPRAVRSQNREELLETLNRYNKKYKTCKYYIDDEENVVLDTCILCGEEKIDGDLVYAMFRVLLQELEEHYPELMKIVWD</sequence>
<dbReference type="OrthoDB" id="1665532at2"/>
<dbReference type="eggNOG" id="ENOG5032X7P">
    <property type="taxonomic scope" value="Bacteria"/>
</dbReference>
<dbReference type="STRING" id="187979.ERS852385_00726"/>
<dbReference type="InterPro" id="IPR019660">
    <property type="entry name" value="Put_sensory_transdc_reg_YbjN"/>
</dbReference>
<gene>
    <name evidence="1" type="ORF">ERS852385_00726</name>
</gene>
<reference evidence="1 2" key="1">
    <citation type="submission" date="2015-09" db="EMBL/GenBank/DDBJ databases">
        <authorList>
            <consortium name="Pathogen Informatics"/>
        </authorList>
    </citation>
    <scope>NUCLEOTIDE SEQUENCE [LARGE SCALE GENOMIC DNA]</scope>
    <source>
        <strain evidence="1 2">2789STDY5608828</strain>
    </source>
</reference>
<protein>
    <submittedName>
        <fullName evidence="1">Family of uncharacterized function (DUF1790)</fullName>
    </submittedName>
</protein>
<dbReference type="EMBL" id="CYYU01000002">
    <property type="protein sequence ID" value="CUN54079.1"/>
    <property type="molecule type" value="Genomic_DNA"/>
</dbReference>
<evidence type="ECO:0000313" key="2">
    <source>
        <dbReference type="Proteomes" id="UP000095546"/>
    </source>
</evidence>
<evidence type="ECO:0000313" key="1">
    <source>
        <dbReference type="EMBL" id="CUN54079.1"/>
    </source>
</evidence>
<dbReference type="AlphaFoldDB" id="A0A173XQW9"/>
<organism evidence="1 2">
    <name type="scientific">Mitsuokella jalaludinii</name>
    <dbReference type="NCBI Taxonomy" id="187979"/>
    <lineage>
        <taxon>Bacteria</taxon>
        <taxon>Bacillati</taxon>
        <taxon>Bacillota</taxon>
        <taxon>Negativicutes</taxon>
        <taxon>Selenomonadales</taxon>
        <taxon>Selenomonadaceae</taxon>
        <taxon>Mitsuokella</taxon>
    </lineage>
</organism>
<dbReference type="Proteomes" id="UP000095546">
    <property type="component" value="Unassembled WGS sequence"/>
</dbReference>
<accession>A0A173XQW9</accession>
<proteinExistence type="predicted"/>